<dbReference type="InterPro" id="IPR046373">
    <property type="entry name" value="Acyl-CoA_Oxase/DH_mid-dom_sf"/>
</dbReference>
<dbReference type="InterPro" id="IPR036250">
    <property type="entry name" value="AcylCo_DH-like_C"/>
</dbReference>
<dbReference type="Gene3D" id="2.40.110.10">
    <property type="entry name" value="Butyryl-CoA Dehydrogenase, subunit A, domain 2"/>
    <property type="match status" value="1"/>
</dbReference>
<reference evidence="7" key="1">
    <citation type="journal article" date="2019" name="Int. J. Syst. Evol. Microbiol.">
        <title>The Global Catalogue of Microorganisms (GCM) 10K type strain sequencing project: providing services to taxonomists for standard genome sequencing and annotation.</title>
        <authorList>
            <consortium name="The Broad Institute Genomics Platform"/>
            <consortium name="The Broad Institute Genome Sequencing Center for Infectious Disease"/>
            <person name="Wu L."/>
            <person name="Ma J."/>
        </authorList>
    </citation>
    <scope>NUCLEOTIDE SEQUENCE [LARGE SCALE GENOMIC DNA]</scope>
    <source>
        <strain evidence="7">TISTR 2241</strain>
    </source>
</reference>
<dbReference type="Gene3D" id="1.20.140.10">
    <property type="entry name" value="Butyryl-CoA Dehydrogenase, subunit A, domain 3"/>
    <property type="match status" value="1"/>
</dbReference>
<protein>
    <submittedName>
        <fullName evidence="6">4-hydroxyphenylacetate 3-monooxygenase, oxygenase component</fullName>
        <ecNumber evidence="6">1.14.14.9</ecNumber>
    </submittedName>
</protein>
<dbReference type="InterPro" id="IPR024674">
    <property type="entry name" value="HpaB/PvcC/4-BUDH_N"/>
</dbReference>
<gene>
    <name evidence="6" type="primary">hpaB</name>
    <name evidence="6" type="ORF">ACFSTF_05235</name>
</gene>
<dbReference type="RefSeq" id="WP_141189428.1">
    <property type="nucleotide sequence ID" value="NZ_JBHUMR010000008.1"/>
</dbReference>
<evidence type="ECO:0000256" key="1">
    <source>
        <dbReference type="ARBA" id="ARBA00022630"/>
    </source>
</evidence>
<organism evidence="6 7">
    <name type="scientific">Terrilactibacillus laevilacticus</name>
    <dbReference type="NCBI Taxonomy" id="1380157"/>
    <lineage>
        <taxon>Bacteria</taxon>
        <taxon>Bacillati</taxon>
        <taxon>Bacillota</taxon>
        <taxon>Bacilli</taxon>
        <taxon>Bacillales</taxon>
        <taxon>Bacillaceae</taxon>
        <taxon>Terrilactibacillus</taxon>
    </lineage>
</organism>
<evidence type="ECO:0000256" key="2">
    <source>
        <dbReference type="ARBA" id="ARBA00022827"/>
    </source>
</evidence>
<sequence>MPCVNGKQYINRIDQLKSNVWINGQEVTGNISEHSSFKGIMKSQASLYDLQCREDMIDIMSYLSPKTNERVGMSFLQPKTRKDLEKRRRMIETWARQSAGMMGRSPDYMNTVLMSFSAAADLFSDPKGQENFVNYYEYCRENDLSLTHTFINPQVNRSSNYIDDSDKTISARVIDKNENGIIVQGARLLATQGGITDEILVFPPGGNQVDTSLCYAFAIPSNSPGLKFLCRESFDYGHDEYDHPLSTRFDEVDAVVVFDHCEVPWERVFIYGDPFSVSLLYSESGFFPHQIHQVTTKNVVKTEFVLGVLQSIVDTINIGEYQHIQEKIVEVVIALETLKGFLISSETSASQDRWGFMVPDRNPLYAAMAYFPKIYPKFIEIMQLIGASGLVSIPTERDFRSINHNELNKYLQSATLKGYERVKLFRLASDICISAFGGRQTLYERFFFGDSARLSGTVYREYDRSSFVDWVKKFLHQS</sequence>
<evidence type="ECO:0000259" key="4">
    <source>
        <dbReference type="Pfam" id="PF03241"/>
    </source>
</evidence>
<keyword evidence="2" id="KW-0274">FAD</keyword>
<accession>A0ABW5PPC9</accession>
<keyword evidence="7" id="KW-1185">Reference proteome</keyword>
<dbReference type="SUPFAM" id="SSF56645">
    <property type="entry name" value="Acyl-CoA dehydrogenase NM domain-like"/>
    <property type="match status" value="1"/>
</dbReference>
<dbReference type="Pfam" id="PF03241">
    <property type="entry name" value="HpaB"/>
    <property type="match status" value="1"/>
</dbReference>
<dbReference type="EC" id="1.14.14.9" evidence="6"/>
<dbReference type="Proteomes" id="UP001597458">
    <property type="component" value="Unassembled WGS sequence"/>
</dbReference>
<evidence type="ECO:0000313" key="6">
    <source>
        <dbReference type="EMBL" id="MFD2616711.1"/>
    </source>
</evidence>
<evidence type="ECO:0000256" key="3">
    <source>
        <dbReference type="ARBA" id="ARBA00023002"/>
    </source>
</evidence>
<dbReference type="NCBIfam" id="TIGR02309">
    <property type="entry name" value="HpaB-1"/>
    <property type="match status" value="1"/>
</dbReference>
<name>A0ABW5PPC9_9BACI</name>
<evidence type="ECO:0000313" key="7">
    <source>
        <dbReference type="Proteomes" id="UP001597458"/>
    </source>
</evidence>
<dbReference type="Gene3D" id="1.10.3140.10">
    <property type="entry name" value="4-hydroxybutyryl-coa dehydratase, domain 1"/>
    <property type="match status" value="1"/>
</dbReference>
<dbReference type="InterPro" id="IPR009100">
    <property type="entry name" value="AcylCoA_DH/oxidase_NM_dom_sf"/>
</dbReference>
<dbReference type="GO" id="GO:0052881">
    <property type="term" value="F:4-hydroxyphenylacetate 3-monooxygenase activity"/>
    <property type="evidence" value="ECO:0007669"/>
    <property type="project" value="UniProtKB-EC"/>
</dbReference>
<dbReference type="InterPro" id="IPR024719">
    <property type="entry name" value="HpaB/PvcC/4-BUDH_C"/>
</dbReference>
<dbReference type="PANTHER" id="PTHR36117">
    <property type="entry name" value="4-HYDROXYPHENYLACETATE 3-MONOOXYGENASE-RELATED"/>
    <property type="match status" value="1"/>
</dbReference>
<dbReference type="EMBL" id="JBHUMR010000008">
    <property type="protein sequence ID" value="MFD2616711.1"/>
    <property type="molecule type" value="Genomic_DNA"/>
</dbReference>
<evidence type="ECO:0000259" key="5">
    <source>
        <dbReference type="Pfam" id="PF11794"/>
    </source>
</evidence>
<dbReference type="InterPro" id="IPR012687">
    <property type="entry name" value="HpaB_Deino-type"/>
</dbReference>
<dbReference type="Pfam" id="PF11794">
    <property type="entry name" value="HpaB_N"/>
    <property type="match status" value="1"/>
</dbReference>
<comment type="caution">
    <text evidence="6">The sequence shown here is derived from an EMBL/GenBank/DDBJ whole genome shotgun (WGS) entry which is preliminary data.</text>
</comment>
<dbReference type="PIRSF" id="PIRSF000331">
    <property type="entry name" value="HpaA_HpaB"/>
    <property type="match status" value="1"/>
</dbReference>
<dbReference type="PANTHER" id="PTHR36117:SF3">
    <property type="entry name" value="4-HYDROXYPHENYLACETATE 3-MONOOXYGENASE-RELATED"/>
    <property type="match status" value="1"/>
</dbReference>
<dbReference type="SUPFAM" id="SSF47203">
    <property type="entry name" value="Acyl-CoA dehydrogenase C-terminal domain-like"/>
    <property type="match status" value="1"/>
</dbReference>
<proteinExistence type="predicted"/>
<feature type="domain" description="HpaB/PvcC/4-BUDH C-terminal" evidence="4">
    <location>
        <begin position="279"/>
        <end position="475"/>
    </location>
</feature>
<dbReference type="InterPro" id="IPR004925">
    <property type="entry name" value="HpaB/PvcC/4-BUDH"/>
</dbReference>
<keyword evidence="3 6" id="KW-0560">Oxidoreductase</keyword>
<keyword evidence="1" id="KW-0285">Flavoprotein</keyword>
<feature type="domain" description="HpaB/PvcC/4-BUDH N-terminal" evidence="5">
    <location>
        <begin position="6"/>
        <end position="270"/>
    </location>
</feature>